<proteinExistence type="predicted"/>
<dbReference type="AlphaFoldDB" id="X1LUP0"/>
<sequence>MNLDRLCKVKRQKPKTTTVLKGAAGGSQLLSTIFSPNFQENTAHLVPAEIRIIHIGKRKIIDKITSIHALPVRDNFE</sequence>
<dbReference type="EMBL" id="BARV01004701">
    <property type="protein sequence ID" value="GAI06120.1"/>
    <property type="molecule type" value="Genomic_DNA"/>
</dbReference>
<evidence type="ECO:0000313" key="1">
    <source>
        <dbReference type="EMBL" id="GAI06120.1"/>
    </source>
</evidence>
<reference evidence="1" key="1">
    <citation type="journal article" date="2014" name="Front. Microbiol.">
        <title>High frequency of phylogenetically diverse reductive dehalogenase-homologous genes in deep subseafloor sedimentary metagenomes.</title>
        <authorList>
            <person name="Kawai M."/>
            <person name="Futagami T."/>
            <person name="Toyoda A."/>
            <person name="Takaki Y."/>
            <person name="Nishi S."/>
            <person name="Hori S."/>
            <person name="Arai W."/>
            <person name="Tsubouchi T."/>
            <person name="Morono Y."/>
            <person name="Uchiyama I."/>
            <person name="Ito T."/>
            <person name="Fujiyama A."/>
            <person name="Inagaki F."/>
            <person name="Takami H."/>
        </authorList>
    </citation>
    <scope>NUCLEOTIDE SEQUENCE</scope>
    <source>
        <strain evidence="1">Expedition CK06-06</strain>
    </source>
</reference>
<protein>
    <submittedName>
        <fullName evidence="1">Uncharacterized protein</fullName>
    </submittedName>
</protein>
<name>X1LUP0_9ZZZZ</name>
<accession>X1LUP0</accession>
<comment type="caution">
    <text evidence="1">The sequence shown here is derived from an EMBL/GenBank/DDBJ whole genome shotgun (WGS) entry which is preliminary data.</text>
</comment>
<gene>
    <name evidence="1" type="ORF">S06H3_10231</name>
</gene>
<organism evidence="1">
    <name type="scientific">marine sediment metagenome</name>
    <dbReference type="NCBI Taxonomy" id="412755"/>
    <lineage>
        <taxon>unclassified sequences</taxon>
        <taxon>metagenomes</taxon>
        <taxon>ecological metagenomes</taxon>
    </lineage>
</organism>